<evidence type="ECO:0000313" key="3">
    <source>
        <dbReference type="Proteomes" id="UP001500967"/>
    </source>
</evidence>
<dbReference type="Pfam" id="PF13462">
    <property type="entry name" value="Thioredoxin_4"/>
    <property type="match status" value="1"/>
</dbReference>
<reference evidence="2 3" key="1">
    <citation type="journal article" date="2019" name="Int. J. Syst. Evol. Microbiol.">
        <title>The Global Catalogue of Microorganisms (GCM) 10K type strain sequencing project: providing services to taxonomists for standard genome sequencing and annotation.</title>
        <authorList>
            <consortium name="The Broad Institute Genomics Platform"/>
            <consortium name="The Broad Institute Genome Sequencing Center for Infectious Disease"/>
            <person name="Wu L."/>
            <person name="Ma J."/>
        </authorList>
    </citation>
    <scope>NUCLEOTIDE SEQUENCE [LARGE SCALE GENOMIC DNA]</scope>
    <source>
        <strain evidence="2 3">JCM 10425</strain>
    </source>
</reference>
<gene>
    <name evidence="2" type="ORF">GCM10009539_64830</name>
</gene>
<keyword evidence="3" id="KW-1185">Reference proteome</keyword>
<accession>A0ABN0V087</accession>
<dbReference type="Proteomes" id="UP001500967">
    <property type="component" value="Unassembled WGS sequence"/>
</dbReference>
<evidence type="ECO:0000313" key="2">
    <source>
        <dbReference type="EMBL" id="GAA0268770.1"/>
    </source>
</evidence>
<comment type="caution">
    <text evidence="2">The sequence shown here is derived from an EMBL/GenBank/DDBJ whole genome shotgun (WGS) entry which is preliminary data.</text>
</comment>
<dbReference type="PANTHER" id="PTHR35272:SF3">
    <property type="entry name" value="THIOL:DISULFIDE INTERCHANGE PROTEIN DSBC"/>
    <property type="match status" value="1"/>
</dbReference>
<organism evidence="2 3">
    <name type="scientific">Cryptosporangium japonicum</name>
    <dbReference type="NCBI Taxonomy" id="80872"/>
    <lineage>
        <taxon>Bacteria</taxon>
        <taxon>Bacillati</taxon>
        <taxon>Actinomycetota</taxon>
        <taxon>Actinomycetes</taxon>
        <taxon>Cryptosporangiales</taxon>
        <taxon>Cryptosporangiaceae</taxon>
        <taxon>Cryptosporangium</taxon>
    </lineage>
</organism>
<sequence>MTEAPAIDLNRHVYGNPEAPITVVEYGDLECPYCGAAAPVLHELIDASDGRVRLVFRHFPLFQVHPFALTAALAAEAAGDKFWDLAWVLFKHQSKLADPDLEVWAAKVGVADPASVTGAAAQAFQPAIQADYAAGVAAGVRGTPTLFIDDRLYAGRVELRELRTALGLNR</sequence>
<dbReference type="InterPro" id="IPR013766">
    <property type="entry name" value="Thioredoxin_domain"/>
</dbReference>
<dbReference type="PROSITE" id="PS51352">
    <property type="entry name" value="THIOREDOXIN_2"/>
    <property type="match status" value="1"/>
</dbReference>
<name>A0ABN0V087_9ACTN</name>
<dbReference type="SUPFAM" id="SSF52833">
    <property type="entry name" value="Thioredoxin-like"/>
    <property type="match status" value="1"/>
</dbReference>
<protein>
    <submittedName>
        <fullName evidence="2">DsbA family protein</fullName>
    </submittedName>
</protein>
<dbReference type="InterPro" id="IPR051470">
    <property type="entry name" value="Thiol:disulfide_interchange"/>
</dbReference>
<proteinExistence type="predicted"/>
<dbReference type="RefSeq" id="WP_344652734.1">
    <property type="nucleotide sequence ID" value="NZ_BAAAGX010000028.1"/>
</dbReference>
<feature type="domain" description="Thioredoxin" evidence="1">
    <location>
        <begin position="1"/>
        <end position="126"/>
    </location>
</feature>
<evidence type="ECO:0000259" key="1">
    <source>
        <dbReference type="PROSITE" id="PS51352"/>
    </source>
</evidence>
<dbReference type="Gene3D" id="3.40.30.10">
    <property type="entry name" value="Glutaredoxin"/>
    <property type="match status" value="1"/>
</dbReference>
<dbReference type="InterPro" id="IPR012336">
    <property type="entry name" value="Thioredoxin-like_fold"/>
</dbReference>
<dbReference type="PANTHER" id="PTHR35272">
    <property type="entry name" value="THIOL:DISULFIDE INTERCHANGE PROTEIN DSBC-RELATED"/>
    <property type="match status" value="1"/>
</dbReference>
<dbReference type="EMBL" id="BAAAGX010000028">
    <property type="protein sequence ID" value="GAA0268770.1"/>
    <property type="molecule type" value="Genomic_DNA"/>
</dbReference>
<dbReference type="InterPro" id="IPR036249">
    <property type="entry name" value="Thioredoxin-like_sf"/>
</dbReference>